<name>A0A0C1QXT6_9BACT</name>
<dbReference type="RefSeq" id="WP_039645963.1">
    <property type="nucleotide sequence ID" value="NZ_JXBL01000001.1"/>
</dbReference>
<dbReference type="EMBL" id="JXBL01000001">
    <property type="protein sequence ID" value="KIE42941.1"/>
    <property type="molecule type" value="Genomic_DNA"/>
</dbReference>
<sequence length="362" mass="39355">MADETISLDYYAPRFRVEIDGETIPQDGIVSVEVDETLDAPAMVSLAFNETLDPRSQTFTWLDNPKLVPGAEVKVFLGYTGRAVPAPKPLFEGRLHTLTPAFQNSGVPSLMVQGYDHSHCLQKVKSHFSRTNARASDAASEIARLNGLDASGVEATATVHPSIRQGEDEVDLEFLRRLARDLGFEVFVRGKALMFRTPTDGETELLTFQWGRTLVSFTPRLSTSAQVSEVRVRGWNPATKERIEGKATAADLKGLAGGVSGAEQAGAGGEPVVRSIEDRPVFSREEADALARAELNRLNDGFITGTGETIGMPELRPGITVAIQGIGTRFSGRYYVKGVRHSLGDSGYRTTFEVRRNALGSL</sequence>
<organism evidence="1 2">
    <name type="scientific">Geobacter soli</name>
    <dbReference type="NCBI Taxonomy" id="1510391"/>
    <lineage>
        <taxon>Bacteria</taxon>
        <taxon>Pseudomonadati</taxon>
        <taxon>Thermodesulfobacteriota</taxon>
        <taxon>Desulfuromonadia</taxon>
        <taxon>Geobacterales</taxon>
        <taxon>Geobacteraceae</taxon>
        <taxon>Geobacter</taxon>
    </lineage>
</organism>
<keyword evidence="2" id="KW-1185">Reference proteome</keyword>
<dbReference type="Proteomes" id="UP000031433">
    <property type="component" value="Unassembled WGS sequence"/>
</dbReference>
<evidence type="ECO:0008006" key="3">
    <source>
        <dbReference type="Google" id="ProtNLM"/>
    </source>
</evidence>
<protein>
    <recommendedName>
        <fullName evidence="3">Phage protein D</fullName>
    </recommendedName>
</protein>
<accession>A0A0C1QXT6</accession>
<comment type="caution">
    <text evidence="1">The sequence shown here is derived from an EMBL/GenBank/DDBJ whole genome shotgun (WGS) entry which is preliminary data.</text>
</comment>
<evidence type="ECO:0000313" key="2">
    <source>
        <dbReference type="Proteomes" id="UP000031433"/>
    </source>
</evidence>
<dbReference type="AlphaFoldDB" id="A0A0C1QXT6"/>
<gene>
    <name evidence="1" type="ORF">SE37_10000</name>
</gene>
<reference evidence="1 2" key="1">
    <citation type="submission" date="2015-01" db="EMBL/GenBank/DDBJ databases">
        <title>Genome sequence of the anaerobic bacterium Geobacter soli GSS01, a dissimilatory Fe(III) reducer from soil.</title>
        <authorList>
            <person name="Yang G."/>
            <person name="Zhou S."/>
        </authorList>
    </citation>
    <scope>NUCLEOTIDE SEQUENCE [LARGE SCALE GENOMIC DNA]</scope>
    <source>
        <strain evidence="1 2">GSS01</strain>
    </source>
</reference>
<dbReference type="SUPFAM" id="SSF69279">
    <property type="entry name" value="Phage tail proteins"/>
    <property type="match status" value="1"/>
</dbReference>
<proteinExistence type="predicted"/>
<evidence type="ECO:0000313" key="1">
    <source>
        <dbReference type="EMBL" id="KIE42941.1"/>
    </source>
</evidence>